<keyword evidence="2" id="KW-0328">Glycosyltransferase</keyword>
<dbReference type="PANTHER" id="PTHR43179:SF12">
    <property type="entry name" value="GALACTOFURANOSYLTRANSFERASE GLFT2"/>
    <property type="match status" value="1"/>
</dbReference>
<comment type="similarity">
    <text evidence="1">Belongs to the glycosyltransferase 2 family.</text>
</comment>
<evidence type="ECO:0000256" key="3">
    <source>
        <dbReference type="ARBA" id="ARBA00022679"/>
    </source>
</evidence>
<gene>
    <name evidence="5" type="ORF">LCGC14_2401490</name>
</gene>
<dbReference type="InterPro" id="IPR029044">
    <property type="entry name" value="Nucleotide-diphossugar_trans"/>
</dbReference>
<dbReference type="Pfam" id="PF00535">
    <property type="entry name" value="Glycos_transf_2"/>
    <property type="match status" value="1"/>
</dbReference>
<organism evidence="5">
    <name type="scientific">marine sediment metagenome</name>
    <dbReference type="NCBI Taxonomy" id="412755"/>
    <lineage>
        <taxon>unclassified sequences</taxon>
        <taxon>metagenomes</taxon>
        <taxon>ecological metagenomes</taxon>
    </lineage>
</organism>
<keyword evidence="3" id="KW-0808">Transferase</keyword>
<dbReference type="GO" id="GO:0016757">
    <property type="term" value="F:glycosyltransferase activity"/>
    <property type="evidence" value="ECO:0007669"/>
    <property type="project" value="UniProtKB-KW"/>
</dbReference>
<dbReference type="EMBL" id="LAZR01036071">
    <property type="protein sequence ID" value="KKL25818.1"/>
    <property type="molecule type" value="Genomic_DNA"/>
</dbReference>
<evidence type="ECO:0000256" key="1">
    <source>
        <dbReference type="ARBA" id="ARBA00006739"/>
    </source>
</evidence>
<dbReference type="PANTHER" id="PTHR43179">
    <property type="entry name" value="RHAMNOSYLTRANSFERASE WBBL"/>
    <property type="match status" value="1"/>
</dbReference>
<sequence>QNSSAFIFIPSVLSTVALHDDTLTKKYDIYTDSKGNIIPHPYFDINKIQTVASKSYLIEVTPIDETRKFVSIIVPVIYRADLARVCIDSIINYTDFPYELILVQEGNDEEITDLLKSYDAKFVQNKRPLGYAGAMNSGIKLSKGTHYCFLNSDVVVIPDWLNCMMEAFYFDEQIGLVTPTYSEMPGRQDIGHKSDKDIEYVDDPLSLKGVCFLISKEAIDKVGQWDESFGLGGGDDNDMCIRIAKSDFKLAIARKSFIYHYGSASFRKEFNDDVGFSKKYAVGQFNKVRKKHSIGDKPRVFIGIPDQDAREIHIGIRYFPHISPLDHARNTIIKNCLEEYWDYILQMDSDIVPPPNALRELLKADKDIIAPVCLTFKSDDNGLMCPIPIAMRYDEDGNYRPYYGNGIEETDTITGGMFLVKREVYEKIERPFAFTYHKDGTVIYSEDFYFSQQCQEAGYKLYTHYDLVCEHYKTVGVKNVNDLMLSVTKDEQVVAKTG</sequence>
<dbReference type="SUPFAM" id="SSF53448">
    <property type="entry name" value="Nucleotide-diphospho-sugar transferases"/>
    <property type="match status" value="2"/>
</dbReference>
<proteinExistence type="inferred from homology"/>
<protein>
    <recommendedName>
        <fullName evidence="4">Glycosyltransferase 2-like domain-containing protein</fullName>
    </recommendedName>
</protein>
<evidence type="ECO:0000259" key="4">
    <source>
        <dbReference type="Pfam" id="PF00535"/>
    </source>
</evidence>
<feature type="domain" description="Glycosyltransferase 2-like" evidence="4">
    <location>
        <begin position="71"/>
        <end position="188"/>
    </location>
</feature>
<evidence type="ECO:0000256" key="2">
    <source>
        <dbReference type="ARBA" id="ARBA00022676"/>
    </source>
</evidence>
<dbReference type="Gene3D" id="3.90.550.10">
    <property type="entry name" value="Spore Coat Polysaccharide Biosynthesis Protein SpsA, Chain A"/>
    <property type="match status" value="2"/>
</dbReference>
<dbReference type="Pfam" id="PF03452">
    <property type="entry name" value="Anp1"/>
    <property type="match status" value="1"/>
</dbReference>
<evidence type="ECO:0000313" key="5">
    <source>
        <dbReference type="EMBL" id="KKL25818.1"/>
    </source>
</evidence>
<name>A0A0F9EPN1_9ZZZZ</name>
<accession>A0A0F9EPN1</accession>
<reference evidence="5" key="1">
    <citation type="journal article" date="2015" name="Nature">
        <title>Complex archaea that bridge the gap between prokaryotes and eukaryotes.</title>
        <authorList>
            <person name="Spang A."/>
            <person name="Saw J.H."/>
            <person name="Jorgensen S.L."/>
            <person name="Zaremba-Niedzwiedzka K."/>
            <person name="Martijn J."/>
            <person name="Lind A.E."/>
            <person name="van Eijk R."/>
            <person name="Schleper C."/>
            <person name="Guy L."/>
            <person name="Ettema T.J."/>
        </authorList>
    </citation>
    <scope>NUCLEOTIDE SEQUENCE</scope>
</reference>
<feature type="non-terminal residue" evidence="5">
    <location>
        <position position="1"/>
    </location>
</feature>
<dbReference type="InterPro" id="IPR001173">
    <property type="entry name" value="Glyco_trans_2-like"/>
</dbReference>
<dbReference type="AlphaFoldDB" id="A0A0F9EPN1"/>
<comment type="caution">
    <text evidence="5">The sequence shown here is derived from an EMBL/GenBank/DDBJ whole genome shotgun (WGS) entry which is preliminary data.</text>
</comment>